<sequence length="155" mass="17201">MIVLTVRVHAEHPQVYLSGPWFAPGEPERLGALENLMNDMGISYYSPRLDGIDLTPDATDADRDAVFADNTAHLKTAKLVLAVVDDYDTGTIWETGMAFGREIPIAYYMETLKTGETFNVMLAKSAVAVLEDLDQTRQFLADPTSKDFTYHGAIR</sequence>
<dbReference type="Gene3D" id="3.40.50.450">
    <property type="match status" value="1"/>
</dbReference>
<name>A0A0R1K0D3_9LACO</name>
<accession>A0A0R1K0D3</accession>
<comment type="caution">
    <text evidence="1">The sequence shown here is derived from an EMBL/GenBank/DDBJ whole genome shotgun (WGS) entry which is preliminary data.</text>
</comment>
<reference evidence="1 2" key="1">
    <citation type="journal article" date="2015" name="Genome Announc.">
        <title>Expanding the biotechnology potential of lactobacilli through comparative genomics of 213 strains and associated genera.</title>
        <authorList>
            <person name="Sun Z."/>
            <person name="Harris H.M."/>
            <person name="McCann A."/>
            <person name="Guo C."/>
            <person name="Argimon S."/>
            <person name="Zhang W."/>
            <person name="Yang X."/>
            <person name="Jeffery I.B."/>
            <person name="Cooney J.C."/>
            <person name="Kagawa T.F."/>
            <person name="Liu W."/>
            <person name="Song Y."/>
            <person name="Salvetti E."/>
            <person name="Wrobel A."/>
            <person name="Rasinkangas P."/>
            <person name="Parkhill J."/>
            <person name="Rea M.C."/>
            <person name="O'Sullivan O."/>
            <person name="Ritari J."/>
            <person name="Douillard F.P."/>
            <person name="Paul Ross R."/>
            <person name="Yang R."/>
            <person name="Briner A.E."/>
            <person name="Felis G.E."/>
            <person name="de Vos W.M."/>
            <person name="Barrangou R."/>
            <person name="Klaenhammer T.R."/>
            <person name="Caufield P.W."/>
            <person name="Cui Y."/>
            <person name="Zhang H."/>
            <person name="O'Toole P.W."/>
        </authorList>
    </citation>
    <scope>NUCLEOTIDE SEQUENCE [LARGE SCALE GENOMIC DNA]</scope>
    <source>
        <strain evidence="1 2">DSM 19117</strain>
    </source>
</reference>
<dbReference type="GeneID" id="84782516"/>
<evidence type="ECO:0008006" key="3">
    <source>
        <dbReference type="Google" id="ProtNLM"/>
    </source>
</evidence>
<evidence type="ECO:0000313" key="2">
    <source>
        <dbReference type="Proteomes" id="UP000051162"/>
    </source>
</evidence>
<dbReference type="Proteomes" id="UP000051162">
    <property type="component" value="Unassembled WGS sequence"/>
</dbReference>
<keyword evidence="2" id="KW-1185">Reference proteome</keyword>
<dbReference type="RefSeq" id="WP_225426474.1">
    <property type="nucleotide sequence ID" value="NZ_AZDT01000046.1"/>
</dbReference>
<gene>
    <name evidence="1" type="ORF">FD30_GL002222</name>
</gene>
<evidence type="ECO:0000313" key="1">
    <source>
        <dbReference type="EMBL" id="KRK74473.1"/>
    </source>
</evidence>
<dbReference type="STRING" id="1423773.FD30_GL002222"/>
<dbReference type="Pfam" id="PF05014">
    <property type="entry name" value="Nuc_deoxyrib_tr"/>
    <property type="match status" value="1"/>
</dbReference>
<dbReference type="PATRIC" id="fig|1423773.3.peg.2280"/>
<dbReference type="SUPFAM" id="SSF52309">
    <property type="entry name" value="N-(deoxy)ribosyltransferase-like"/>
    <property type="match status" value="1"/>
</dbReference>
<proteinExistence type="predicted"/>
<dbReference type="InterPro" id="IPR007710">
    <property type="entry name" value="Nucleoside_deoxyribTrfase"/>
</dbReference>
<dbReference type="AlphaFoldDB" id="A0A0R1K0D3"/>
<protein>
    <recommendedName>
        <fullName evidence="3">Nucleoside 2-deoxyribosyltransferase</fullName>
    </recommendedName>
</protein>
<organism evidence="1 2">
    <name type="scientific">Levilactobacillus namurensis DSM 19117</name>
    <dbReference type="NCBI Taxonomy" id="1423773"/>
    <lineage>
        <taxon>Bacteria</taxon>
        <taxon>Bacillati</taxon>
        <taxon>Bacillota</taxon>
        <taxon>Bacilli</taxon>
        <taxon>Lactobacillales</taxon>
        <taxon>Lactobacillaceae</taxon>
        <taxon>Levilactobacillus</taxon>
    </lineage>
</organism>
<dbReference type="EMBL" id="AZDT01000046">
    <property type="protein sequence ID" value="KRK74473.1"/>
    <property type="molecule type" value="Genomic_DNA"/>
</dbReference>